<dbReference type="Gene3D" id="1.20.120.290">
    <property type="entry name" value="Oxygen-evolving enhancer protein 3 (PsbQ), four-helix up-down bundle"/>
    <property type="match status" value="1"/>
</dbReference>
<evidence type="ECO:0000313" key="8">
    <source>
        <dbReference type="EMBL" id="AKG62161.1"/>
    </source>
</evidence>
<protein>
    <submittedName>
        <fullName evidence="8">PQL-like protein</fullName>
    </submittedName>
</protein>
<dbReference type="EMBL" id="KM584061">
    <property type="protein sequence ID" value="AKG62161.1"/>
    <property type="molecule type" value="mRNA"/>
</dbReference>
<dbReference type="GO" id="GO:0009767">
    <property type="term" value="P:photosynthetic electron transport chain"/>
    <property type="evidence" value="ECO:0007669"/>
    <property type="project" value="TreeGrafter"/>
</dbReference>
<evidence type="ECO:0000256" key="2">
    <source>
        <dbReference type="ARBA" id="ARBA00022528"/>
    </source>
</evidence>
<dbReference type="GO" id="GO:0019898">
    <property type="term" value="C:extrinsic component of membrane"/>
    <property type="evidence" value="ECO:0007669"/>
    <property type="project" value="InterPro"/>
</dbReference>
<dbReference type="PANTHER" id="PTHR33399:SF6">
    <property type="entry name" value="PSBQ-LIKE PROTEIN 3, CHLOROPLASTIC"/>
    <property type="match status" value="1"/>
</dbReference>
<proteinExistence type="evidence at transcript level"/>
<name>A0A0F7GX02_9ROSI</name>
<keyword evidence="3" id="KW-0934">Plastid</keyword>
<dbReference type="InterPro" id="IPR023222">
    <property type="entry name" value="PsbQ-like_dom_sf"/>
</dbReference>
<dbReference type="AlphaFoldDB" id="A0A0F7GX02"/>
<gene>
    <name evidence="8" type="primary">PQL3</name>
</gene>
<evidence type="ECO:0000256" key="4">
    <source>
        <dbReference type="ARBA" id="ARBA00022946"/>
    </source>
</evidence>
<evidence type="ECO:0000256" key="3">
    <source>
        <dbReference type="ARBA" id="ARBA00022640"/>
    </source>
</evidence>
<keyword evidence="2" id="KW-0150">Chloroplast</keyword>
<dbReference type="SUPFAM" id="SSF101112">
    <property type="entry name" value="Oxygen-evolving enhancer protein 3"/>
    <property type="match status" value="1"/>
</dbReference>
<evidence type="ECO:0000256" key="1">
    <source>
        <dbReference type="ARBA" id="ARBA00004622"/>
    </source>
</evidence>
<comment type="similarity">
    <text evidence="7">Belongs to the PsbQ family.</text>
</comment>
<dbReference type="InterPro" id="IPR054099">
    <property type="entry name" value="PSII_PsbQ_pln"/>
</dbReference>
<reference evidence="8" key="1">
    <citation type="journal article" date="2015" name="BMC Plant Biol.">
        <title>NDH expression marks major transitions in plant evolution and reveals coordinate intracellular gene loss.</title>
        <authorList>
            <person name="Ruhlman T.A."/>
            <person name="Chang W.J."/>
            <person name="Chen J.J."/>
            <person name="Huang Y.T."/>
            <person name="Chan M.T."/>
            <person name="Zhang J."/>
            <person name="Liao D.C."/>
            <person name="Blazier J.C."/>
            <person name="Jin X."/>
            <person name="Shih M.C."/>
            <person name="Jansen R.K."/>
            <person name="Lin C.S."/>
        </authorList>
    </citation>
    <scope>NUCLEOTIDE SEQUENCE</scope>
</reference>
<evidence type="ECO:0000256" key="5">
    <source>
        <dbReference type="ARBA" id="ARBA00023078"/>
    </source>
</evidence>
<keyword evidence="4" id="KW-0809">Transit peptide</keyword>
<organism evidence="8">
    <name type="scientific">Erodium foetidum</name>
    <dbReference type="NCBI Taxonomy" id="337372"/>
    <lineage>
        <taxon>Eukaryota</taxon>
        <taxon>Viridiplantae</taxon>
        <taxon>Streptophyta</taxon>
        <taxon>Embryophyta</taxon>
        <taxon>Tracheophyta</taxon>
        <taxon>Spermatophyta</taxon>
        <taxon>Magnoliopsida</taxon>
        <taxon>eudicotyledons</taxon>
        <taxon>Gunneridae</taxon>
        <taxon>Pentapetalae</taxon>
        <taxon>rosids</taxon>
        <taxon>malvids</taxon>
        <taxon>Geraniales</taxon>
        <taxon>Geraniaceae</taxon>
        <taxon>Erodium</taxon>
    </lineage>
</organism>
<dbReference type="GO" id="GO:0009654">
    <property type="term" value="C:photosystem II oxygen evolving complex"/>
    <property type="evidence" value="ECO:0007669"/>
    <property type="project" value="InterPro"/>
</dbReference>
<dbReference type="GO" id="GO:0009535">
    <property type="term" value="C:chloroplast thylakoid membrane"/>
    <property type="evidence" value="ECO:0007669"/>
    <property type="project" value="UniProtKB-SubCell"/>
</dbReference>
<dbReference type="PANTHER" id="PTHR33399">
    <property type="entry name" value="OXYGEN-EVOLVING ENHANCER PROTEIN 3-1, CHLOROPLASTIC"/>
    <property type="match status" value="1"/>
</dbReference>
<keyword evidence="5" id="KW-0793">Thylakoid</keyword>
<comment type="subcellular location">
    <subcellularLocation>
        <location evidence="1">Plastid</location>
        <location evidence="1">Chloroplast thylakoid membrane</location>
        <topology evidence="1">Peripheral membrane protein</topology>
        <orientation evidence="1">Lumenal side</orientation>
    </subcellularLocation>
</comment>
<dbReference type="FunFam" id="1.20.120.290:FF:000004">
    <property type="entry name" value="Oxygen-evolving enhancer protein 3"/>
    <property type="match status" value="1"/>
</dbReference>
<evidence type="ECO:0000256" key="6">
    <source>
        <dbReference type="ARBA" id="ARBA00023136"/>
    </source>
</evidence>
<accession>A0A0F7GX02</accession>
<keyword evidence="6" id="KW-0472">Membrane</keyword>
<dbReference type="GO" id="GO:0005509">
    <property type="term" value="F:calcium ion binding"/>
    <property type="evidence" value="ECO:0007669"/>
    <property type="project" value="InterPro"/>
</dbReference>
<dbReference type="InterPro" id="IPR008797">
    <property type="entry name" value="PSII_PsbQ"/>
</dbReference>
<evidence type="ECO:0000256" key="7">
    <source>
        <dbReference type="ARBA" id="ARBA00035649"/>
    </source>
</evidence>
<dbReference type="Pfam" id="PF05757">
    <property type="entry name" value="PsbQ"/>
    <property type="match status" value="1"/>
</dbReference>
<sequence length="182" mass="20269">MAVRTLVLRANLACISASVNSHVKHSWEETKKLQYSKVSRRIGGIATMASVLLAGDAVFNKEGANGFEFGMVPLDEQTVEQAEGGVRGHAQALLGVKSLLESESWKEAQKELRRNSAYLKQDLYTIINSKPGIQRPPLRKTYKDLFTNVVNLDYAARDKDAATVWECYKNIVITVDDLLSRI</sequence>